<dbReference type="InterPro" id="IPR036052">
    <property type="entry name" value="TrpB-like_PALP_sf"/>
</dbReference>
<dbReference type="GO" id="GO:0044686">
    <property type="term" value="F:cysteate synthase activity"/>
    <property type="evidence" value="ECO:0007669"/>
    <property type="project" value="UniProtKB-EC"/>
</dbReference>
<evidence type="ECO:0000313" key="7">
    <source>
        <dbReference type="EMBL" id="QNO49583.1"/>
    </source>
</evidence>
<dbReference type="EMBL" id="MT631383">
    <property type="protein sequence ID" value="QNO49583.1"/>
    <property type="molecule type" value="Genomic_DNA"/>
</dbReference>
<dbReference type="GO" id="GO:0000287">
    <property type="term" value="F:magnesium ion binding"/>
    <property type="evidence" value="ECO:0007669"/>
    <property type="project" value="TreeGrafter"/>
</dbReference>
<name>A0A7G9YNJ9_9EURY</name>
<comment type="cofactor">
    <cofactor evidence="1">
        <name>pyridoxal 5'-phosphate</name>
        <dbReference type="ChEBI" id="CHEBI:597326"/>
    </cofactor>
</comment>
<feature type="domain" description="Tryptophan synthase beta chain-like PALP" evidence="6">
    <location>
        <begin position="98"/>
        <end position="379"/>
    </location>
</feature>
<keyword evidence="2" id="KW-0174">Coenzyme M biosynthesis</keyword>
<dbReference type="GO" id="GO:0003941">
    <property type="term" value="F:L-serine ammonia-lyase activity"/>
    <property type="evidence" value="ECO:0007669"/>
    <property type="project" value="TreeGrafter"/>
</dbReference>
<evidence type="ECO:0000259" key="6">
    <source>
        <dbReference type="Pfam" id="PF00291"/>
    </source>
</evidence>
<dbReference type="PANTHER" id="PTHR43050:SF1">
    <property type="entry name" value="SERINE RACEMASE"/>
    <property type="match status" value="1"/>
</dbReference>
<dbReference type="PANTHER" id="PTHR43050">
    <property type="entry name" value="SERINE / THREONINE RACEMASE FAMILY MEMBER"/>
    <property type="match status" value="1"/>
</dbReference>
<evidence type="ECO:0000256" key="4">
    <source>
        <dbReference type="ARBA" id="ARBA00022898"/>
    </source>
</evidence>
<gene>
    <name evidence="7" type="ORF">IDCAPMJN_00019</name>
</gene>
<evidence type="ECO:0000256" key="3">
    <source>
        <dbReference type="ARBA" id="ARBA00022679"/>
    </source>
</evidence>
<dbReference type="GO" id="GO:0005524">
    <property type="term" value="F:ATP binding"/>
    <property type="evidence" value="ECO:0007669"/>
    <property type="project" value="TreeGrafter"/>
</dbReference>
<dbReference type="Pfam" id="PF00291">
    <property type="entry name" value="PALP"/>
    <property type="match status" value="1"/>
</dbReference>
<sequence length="426" mass="46720">MGEYIVRCTACGKKQPQYALHCPDDTALLRTEYTERRLTPRDLPGIWTFYDWLPVTGHIPLGEKPITYRSTSLSRELGLTNLFISFSGYWPERGAAIKTCSFKELESAPTMQRMIERSGDETLVVASAGNTARAFAEVAAQTSQKLLLVVPSADLHRMWITKERSSETTVIAVNGDYYEAISYAETITGSPGFIGEGGARNVARRDGMGTVMLDAALFMKKIPDHYFQAVGSGTGGISAYEAATRLIGDGRFGERLPVLHLAQNVPCSPLYKMWCDDRNGAGCVSDNNSSDWKEMYTDIIYNRKPPYAVCGGVADALSATGGIMYGVTNREAEDANRLFESTEEIDIDPAAAIAVAALMQAASDARIRPDDSVLLNITGGGEHRAREDCTINRLDANIVVNSTGQWEWGQEREQEWGLELNGGRVK</sequence>
<dbReference type="Gene3D" id="3.40.50.1100">
    <property type="match status" value="2"/>
</dbReference>
<dbReference type="AlphaFoldDB" id="A0A7G9YNJ9"/>
<dbReference type="GO" id="GO:0018114">
    <property type="term" value="F:threonine racemase activity"/>
    <property type="evidence" value="ECO:0007669"/>
    <property type="project" value="TreeGrafter"/>
</dbReference>
<dbReference type="GO" id="GO:0030170">
    <property type="term" value="F:pyridoxal phosphate binding"/>
    <property type="evidence" value="ECO:0007669"/>
    <property type="project" value="UniProtKB-UniRule"/>
</dbReference>
<protein>
    <recommendedName>
        <fullName evidence="5">Cysteate synthase</fullName>
        <ecNumber evidence="5">2.5.1.76</ecNumber>
    </recommendedName>
</protein>
<dbReference type="EC" id="2.5.1.76" evidence="5"/>
<evidence type="ECO:0000256" key="5">
    <source>
        <dbReference type="NCBIfam" id="TIGR03844"/>
    </source>
</evidence>
<dbReference type="GO" id="GO:0070179">
    <property type="term" value="P:D-serine biosynthetic process"/>
    <property type="evidence" value="ECO:0007669"/>
    <property type="project" value="TreeGrafter"/>
</dbReference>
<reference evidence="7" key="1">
    <citation type="submission" date="2020-06" db="EMBL/GenBank/DDBJ databases">
        <title>Unique genomic features of the anaerobic methanotrophic archaea.</title>
        <authorList>
            <person name="Chadwick G.L."/>
            <person name="Skennerton C.T."/>
            <person name="Laso-Perez R."/>
            <person name="Leu A.O."/>
            <person name="Speth D.R."/>
            <person name="Yu H."/>
            <person name="Morgan-Lang C."/>
            <person name="Hatzenpichler R."/>
            <person name="Goudeau D."/>
            <person name="Malmstrom R."/>
            <person name="Brazelton W.J."/>
            <person name="Woyke T."/>
            <person name="Hallam S.J."/>
            <person name="Tyson G.W."/>
            <person name="Wegener G."/>
            <person name="Boetius A."/>
            <person name="Orphan V."/>
        </authorList>
    </citation>
    <scope>NUCLEOTIDE SEQUENCE</scope>
</reference>
<dbReference type="GO" id="GO:0019295">
    <property type="term" value="P:coenzyme M biosynthetic process"/>
    <property type="evidence" value="ECO:0007669"/>
    <property type="project" value="UniProtKB-KW"/>
</dbReference>
<accession>A0A7G9YNJ9</accession>
<dbReference type="InterPro" id="IPR022401">
    <property type="entry name" value="Cysteate_synthase"/>
</dbReference>
<dbReference type="GO" id="GO:0030378">
    <property type="term" value="F:serine racemase activity"/>
    <property type="evidence" value="ECO:0007669"/>
    <property type="project" value="TreeGrafter"/>
</dbReference>
<dbReference type="InterPro" id="IPR001926">
    <property type="entry name" value="TrpB-like_PALP"/>
</dbReference>
<keyword evidence="4" id="KW-0663">Pyridoxal phosphate</keyword>
<dbReference type="NCBIfam" id="TIGR03844">
    <property type="entry name" value="cysteate_syn"/>
    <property type="match status" value="1"/>
</dbReference>
<organism evidence="7">
    <name type="scientific">Candidatus Methanogaster sp. ANME-2c ERB4</name>
    <dbReference type="NCBI Taxonomy" id="2759911"/>
    <lineage>
        <taxon>Archaea</taxon>
        <taxon>Methanobacteriati</taxon>
        <taxon>Methanobacteriota</taxon>
        <taxon>Stenosarchaea group</taxon>
        <taxon>Methanomicrobia</taxon>
        <taxon>Methanosarcinales</taxon>
        <taxon>ANME-2 cluster</taxon>
        <taxon>Candidatus Methanogasteraceae</taxon>
        <taxon>Candidatus Methanogaster</taxon>
    </lineage>
</organism>
<keyword evidence="3 7" id="KW-0808">Transferase</keyword>
<dbReference type="SUPFAM" id="SSF53686">
    <property type="entry name" value="Tryptophan synthase beta subunit-like PLP-dependent enzymes"/>
    <property type="match status" value="1"/>
</dbReference>
<proteinExistence type="predicted"/>
<evidence type="ECO:0000256" key="1">
    <source>
        <dbReference type="ARBA" id="ARBA00001933"/>
    </source>
</evidence>
<evidence type="ECO:0000256" key="2">
    <source>
        <dbReference type="ARBA" id="ARBA00022545"/>
    </source>
</evidence>